<keyword evidence="6 8" id="KW-0687">Ribonucleoprotein</keyword>
<dbReference type="RefSeq" id="WP_068172585.1">
    <property type="nucleotide sequence ID" value="NZ_BAQB01000022.1"/>
</dbReference>
<keyword evidence="5 8" id="KW-0689">Ribosomal protein</keyword>
<dbReference type="Gene3D" id="1.20.58.110">
    <property type="entry name" value="Ribosomal protein S20"/>
    <property type="match status" value="1"/>
</dbReference>
<keyword evidence="10" id="KW-1185">Reference proteome</keyword>
<dbReference type="PANTHER" id="PTHR33398:SF1">
    <property type="entry name" value="SMALL RIBOSOMAL SUBUNIT PROTEIN BS20C"/>
    <property type="match status" value="1"/>
</dbReference>
<dbReference type="Pfam" id="PF01649">
    <property type="entry name" value="Ribosomal_S20p"/>
    <property type="match status" value="1"/>
</dbReference>
<reference evidence="9" key="1">
    <citation type="submission" date="2013-04" db="EMBL/GenBank/DDBJ databases">
        <title>The genome sequencing project of 58 acetic acid bacteria.</title>
        <authorList>
            <person name="Okamoto-Kainuma A."/>
            <person name="Ishikawa M."/>
            <person name="Umino S."/>
            <person name="Koizumi Y."/>
            <person name="Shiwa Y."/>
            <person name="Yoshikawa H."/>
            <person name="Matsutani M."/>
            <person name="Matsushita K."/>
        </authorList>
    </citation>
    <scope>NUCLEOTIDE SEQUENCE</scope>
    <source>
        <strain evidence="9">NBRC 106556</strain>
    </source>
</reference>
<evidence type="ECO:0000256" key="5">
    <source>
        <dbReference type="ARBA" id="ARBA00022980"/>
    </source>
</evidence>
<dbReference type="InterPro" id="IPR036510">
    <property type="entry name" value="Ribosomal_bS20_sf"/>
</dbReference>
<dbReference type="Proteomes" id="UP001062443">
    <property type="component" value="Unassembled WGS sequence"/>
</dbReference>
<dbReference type="NCBIfam" id="TIGR00029">
    <property type="entry name" value="S20"/>
    <property type="match status" value="1"/>
</dbReference>
<name>A0ABQ0QKA7_9PROT</name>
<comment type="function">
    <text evidence="1 8">Binds directly to 16S ribosomal RNA.</text>
</comment>
<sequence length="89" mass="9811">MANTASARKRIRQNEKRRVRNVARVSRMRTFIKKVESAIQSGDKSAASEAFRAAQPEMQRAAGKGVVAKNTISRKLSRLSARIKALATA</sequence>
<organism evidence="9 10">
    <name type="scientific">Neokomagataea tanensis NBRC 106556</name>
    <dbReference type="NCBI Taxonomy" id="1223519"/>
    <lineage>
        <taxon>Bacteria</taxon>
        <taxon>Pseudomonadati</taxon>
        <taxon>Pseudomonadota</taxon>
        <taxon>Alphaproteobacteria</taxon>
        <taxon>Acetobacterales</taxon>
        <taxon>Acetobacteraceae</taxon>
        <taxon>Neokomagataea</taxon>
    </lineage>
</organism>
<dbReference type="HAMAP" id="MF_00500">
    <property type="entry name" value="Ribosomal_bS20"/>
    <property type="match status" value="1"/>
</dbReference>
<keyword evidence="4 8" id="KW-0694">RNA-binding</keyword>
<evidence type="ECO:0000256" key="4">
    <source>
        <dbReference type="ARBA" id="ARBA00022884"/>
    </source>
</evidence>
<proteinExistence type="inferred from homology"/>
<evidence type="ECO:0000256" key="8">
    <source>
        <dbReference type="HAMAP-Rule" id="MF_00500"/>
    </source>
</evidence>
<comment type="caution">
    <text evidence="9">The sequence shown here is derived from an EMBL/GenBank/DDBJ whole genome shotgun (WGS) entry which is preliminary data.</text>
</comment>
<evidence type="ECO:0000256" key="1">
    <source>
        <dbReference type="ARBA" id="ARBA00003134"/>
    </source>
</evidence>
<evidence type="ECO:0000256" key="7">
    <source>
        <dbReference type="ARBA" id="ARBA00035136"/>
    </source>
</evidence>
<evidence type="ECO:0000256" key="3">
    <source>
        <dbReference type="ARBA" id="ARBA00022730"/>
    </source>
</evidence>
<evidence type="ECO:0000313" key="10">
    <source>
        <dbReference type="Proteomes" id="UP001062443"/>
    </source>
</evidence>
<comment type="similarity">
    <text evidence="2 8">Belongs to the bacterial ribosomal protein bS20 family.</text>
</comment>
<accession>A0ABQ0QKA7</accession>
<evidence type="ECO:0000313" key="9">
    <source>
        <dbReference type="EMBL" id="GBR47810.1"/>
    </source>
</evidence>
<evidence type="ECO:0000256" key="6">
    <source>
        <dbReference type="ARBA" id="ARBA00023274"/>
    </source>
</evidence>
<dbReference type="EMBL" id="BAQB01000022">
    <property type="protein sequence ID" value="GBR47810.1"/>
    <property type="molecule type" value="Genomic_DNA"/>
</dbReference>
<gene>
    <name evidence="8" type="primary">rpsT</name>
    <name evidence="9" type="ORF">AA106556_1585</name>
</gene>
<dbReference type="GO" id="GO:0005840">
    <property type="term" value="C:ribosome"/>
    <property type="evidence" value="ECO:0007669"/>
    <property type="project" value="UniProtKB-KW"/>
</dbReference>
<dbReference type="PANTHER" id="PTHR33398">
    <property type="entry name" value="30S RIBOSOMAL PROTEIN S20"/>
    <property type="match status" value="1"/>
</dbReference>
<dbReference type="InterPro" id="IPR002583">
    <property type="entry name" value="Ribosomal_bS20"/>
</dbReference>
<keyword evidence="3 8" id="KW-0699">rRNA-binding</keyword>
<dbReference type="SUPFAM" id="SSF46992">
    <property type="entry name" value="Ribosomal protein S20"/>
    <property type="match status" value="1"/>
</dbReference>
<evidence type="ECO:0000256" key="2">
    <source>
        <dbReference type="ARBA" id="ARBA00007634"/>
    </source>
</evidence>
<protein>
    <recommendedName>
        <fullName evidence="7 8">Small ribosomal subunit protein bS20</fullName>
    </recommendedName>
</protein>